<dbReference type="SUPFAM" id="SSF53098">
    <property type="entry name" value="Ribonuclease H-like"/>
    <property type="match status" value="1"/>
</dbReference>
<accession>A0ABW4DUI0</accession>
<dbReference type="InterPro" id="IPR002514">
    <property type="entry name" value="Transposase_8"/>
</dbReference>
<dbReference type="Pfam" id="PF01527">
    <property type="entry name" value="HTH_Tnp_1"/>
    <property type="match status" value="1"/>
</dbReference>
<reference evidence="3" key="1">
    <citation type="journal article" date="2019" name="Int. J. Syst. Evol. Microbiol.">
        <title>The Global Catalogue of Microorganisms (GCM) 10K type strain sequencing project: providing services to taxonomists for standard genome sequencing and annotation.</title>
        <authorList>
            <consortium name="The Broad Institute Genomics Platform"/>
            <consortium name="The Broad Institute Genome Sequencing Center for Infectious Disease"/>
            <person name="Wu L."/>
            <person name="Ma J."/>
        </authorList>
    </citation>
    <scope>NUCLEOTIDE SEQUENCE [LARGE SCALE GENOMIC DNA]</scope>
    <source>
        <strain evidence="3">CCM 8875</strain>
    </source>
</reference>
<dbReference type="InterPro" id="IPR050900">
    <property type="entry name" value="Transposase_IS3/IS150/IS904"/>
</dbReference>
<dbReference type="PROSITE" id="PS50994">
    <property type="entry name" value="INTEGRASE"/>
    <property type="match status" value="1"/>
</dbReference>
<dbReference type="PANTHER" id="PTHR46889:SF5">
    <property type="entry name" value="INTEGRASE PROTEIN"/>
    <property type="match status" value="1"/>
</dbReference>
<dbReference type="Pfam" id="PF13276">
    <property type="entry name" value="HTH_21"/>
    <property type="match status" value="1"/>
</dbReference>
<dbReference type="Gene3D" id="3.30.420.10">
    <property type="entry name" value="Ribonuclease H-like superfamily/Ribonuclease H"/>
    <property type="match status" value="1"/>
</dbReference>
<dbReference type="Proteomes" id="UP001597302">
    <property type="component" value="Unassembled WGS sequence"/>
</dbReference>
<dbReference type="NCBIfam" id="NF033516">
    <property type="entry name" value="transpos_IS3"/>
    <property type="match status" value="1"/>
</dbReference>
<proteinExistence type="predicted"/>
<feature type="domain" description="Integrase catalytic" evidence="1">
    <location>
        <begin position="211"/>
        <end position="370"/>
    </location>
</feature>
<protein>
    <submittedName>
        <fullName evidence="2">IS3 family transposase</fullName>
    </submittedName>
</protein>
<dbReference type="Pfam" id="PF00665">
    <property type="entry name" value="rve"/>
    <property type="match status" value="1"/>
</dbReference>
<organism evidence="2 3">
    <name type="scientific">Paracoccus nototheniae</name>
    <dbReference type="NCBI Taxonomy" id="2489002"/>
    <lineage>
        <taxon>Bacteria</taxon>
        <taxon>Pseudomonadati</taxon>
        <taxon>Pseudomonadota</taxon>
        <taxon>Alphaproteobacteria</taxon>
        <taxon>Rhodobacterales</taxon>
        <taxon>Paracoccaceae</taxon>
        <taxon>Paracoccus</taxon>
    </lineage>
</organism>
<evidence type="ECO:0000313" key="3">
    <source>
        <dbReference type="Proteomes" id="UP001597302"/>
    </source>
</evidence>
<evidence type="ECO:0000259" key="1">
    <source>
        <dbReference type="PROSITE" id="PS50994"/>
    </source>
</evidence>
<gene>
    <name evidence="2" type="ORF">ACFQ5P_05995</name>
</gene>
<sequence>MSKRKQHAPEFKAKVALEALKGEATVSELASRFGVHPTMINQWKRALLDGASGVFERGGRKAPVIDEDQVRDLHAKIGELAVANFFFGKKAQALGRDVRRGMVERDHPDLSIGQQCALLQVPRSSFYYTPQGETDHNLALMRLIDVQFLDTPFFGVRQMTWHLRNEDHAVNEKRIRRLMRLMGLMPIYQKPNTSRPAKGHKTYPYLLRGLQVKRPNQVWCVDITYLPMRRGFLYLVAIMDWHTRMVLSWRISNTLDADFCVEALNEAIYRFGPPDIMNSDQGSQFTSFACTDRLRRSGIRISMDGKGRYLDNIFIERLWRTLKYECVYLHAWETGSQARAGVRTWMEFYNHRRPHKALGGRPPAVVYSLTAEAMQPDQQEQIRA</sequence>
<dbReference type="InterPro" id="IPR036397">
    <property type="entry name" value="RNaseH_sf"/>
</dbReference>
<keyword evidence="3" id="KW-1185">Reference proteome</keyword>
<dbReference type="RefSeq" id="WP_242679587.1">
    <property type="nucleotide sequence ID" value="NZ_CBCSAJ010000021.1"/>
</dbReference>
<evidence type="ECO:0000313" key="2">
    <source>
        <dbReference type="EMBL" id="MFD1480839.1"/>
    </source>
</evidence>
<dbReference type="InterPro" id="IPR010921">
    <property type="entry name" value="Trp_repressor/repl_initiator"/>
</dbReference>
<dbReference type="EMBL" id="JBHTOQ010000012">
    <property type="protein sequence ID" value="MFD1480839.1"/>
    <property type="molecule type" value="Genomic_DNA"/>
</dbReference>
<name>A0ABW4DUI0_9RHOB</name>
<dbReference type="SUPFAM" id="SSF48295">
    <property type="entry name" value="TrpR-like"/>
    <property type="match status" value="1"/>
</dbReference>
<dbReference type="InterPro" id="IPR012337">
    <property type="entry name" value="RNaseH-like_sf"/>
</dbReference>
<comment type="caution">
    <text evidence="2">The sequence shown here is derived from an EMBL/GenBank/DDBJ whole genome shotgun (WGS) entry which is preliminary data.</text>
</comment>
<dbReference type="InterPro" id="IPR048020">
    <property type="entry name" value="Transpos_IS3"/>
</dbReference>
<dbReference type="InterPro" id="IPR001584">
    <property type="entry name" value="Integrase_cat-core"/>
</dbReference>
<dbReference type="InterPro" id="IPR025948">
    <property type="entry name" value="HTH-like_dom"/>
</dbReference>
<dbReference type="PANTHER" id="PTHR46889">
    <property type="entry name" value="TRANSPOSASE INSF FOR INSERTION SEQUENCE IS3B-RELATED"/>
    <property type="match status" value="1"/>
</dbReference>